<dbReference type="AlphaFoldDB" id="A0A3P1SKC1"/>
<name>A0A3P1SKC1_9GAMM</name>
<feature type="domain" description="DUF7668" evidence="1">
    <location>
        <begin position="3"/>
        <end position="79"/>
    </location>
</feature>
<dbReference type="InterPro" id="IPR056085">
    <property type="entry name" value="DUF7668"/>
</dbReference>
<evidence type="ECO:0000313" key="2">
    <source>
        <dbReference type="EMBL" id="RRC96762.1"/>
    </source>
</evidence>
<organism evidence="2 3">
    <name type="scientific">Amphritea balenae</name>
    <dbReference type="NCBI Taxonomy" id="452629"/>
    <lineage>
        <taxon>Bacteria</taxon>
        <taxon>Pseudomonadati</taxon>
        <taxon>Pseudomonadota</taxon>
        <taxon>Gammaproteobacteria</taxon>
        <taxon>Oceanospirillales</taxon>
        <taxon>Oceanospirillaceae</taxon>
        <taxon>Amphritea</taxon>
    </lineage>
</organism>
<reference evidence="2 3" key="1">
    <citation type="submission" date="2018-11" db="EMBL/GenBank/DDBJ databases">
        <title>The draft genome sequence of Amphritea balenae JAMM 1525T.</title>
        <authorList>
            <person name="Fang Z."/>
            <person name="Zhang Y."/>
            <person name="Han X."/>
        </authorList>
    </citation>
    <scope>NUCLEOTIDE SEQUENCE [LARGE SCALE GENOMIC DNA]</scope>
    <source>
        <strain evidence="2 3">JAMM 1525</strain>
    </source>
</reference>
<gene>
    <name evidence="2" type="ORF">EHS89_20625</name>
</gene>
<protein>
    <recommendedName>
        <fullName evidence="1">DUF7668 domain-containing protein</fullName>
    </recommendedName>
</protein>
<evidence type="ECO:0000313" key="3">
    <source>
        <dbReference type="Proteomes" id="UP000267535"/>
    </source>
</evidence>
<keyword evidence="3" id="KW-1185">Reference proteome</keyword>
<evidence type="ECO:0000259" key="1">
    <source>
        <dbReference type="Pfam" id="PF24705"/>
    </source>
</evidence>
<dbReference type="Proteomes" id="UP000267535">
    <property type="component" value="Unassembled WGS sequence"/>
</dbReference>
<proteinExistence type="predicted"/>
<accession>A0A3P1SKC1</accession>
<dbReference type="Pfam" id="PF24705">
    <property type="entry name" value="DUF7668"/>
    <property type="match status" value="1"/>
</dbReference>
<dbReference type="EMBL" id="RQXV01000018">
    <property type="protein sequence ID" value="RRC96762.1"/>
    <property type="molecule type" value="Genomic_DNA"/>
</dbReference>
<comment type="caution">
    <text evidence="2">The sequence shown here is derived from an EMBL/GenBank/DDBJ whole genome shotgun (WGS) entry which is preliminary data.</text>
</comment>
<sequence length="79" mass="8799">MSVEEMAWAISEYGEKLIPYPEQVNLDIIEISNSALKSWSVTAPVYTHVEGLSDLSIELTVTQNAQGKFTLSLDDIRVL</sequence>